<evidence type="ECO:0000256" key="1">
    <source>
        <dbReference type="ARBA" id="ARBA00022478"/>
    </source>
</evidence>
<dbReference type="PANTHER" id="PTHR19376:SF51">
    <property type="entry name" value="DNA-DIRECTED RNA POLYMERASE V SUBUNIT 1"/>
    <property type="match status" value="1"/>
</dbReference>
<comment type="caution">
    <text evidence="10">The sequence shown here is derived from an EMBL/GenBank/DDBJ whole genome shotgun (WGS) entry which is preliminary data.</text>
</comment>
<dbReference type="InterPro" id="IPR042102">
    <property type="entry name" value="RNA_pol_Rpb1_3_sf"/>
</dbReference>
<protein>
    <recommendedName>
        <fullName evidence="7">DNA-directed RNA polymerase subunit</fullName>
        <ecNumber evidence="7">2.7.7.6</ecNumber>
    </recommendedName>
</protein>
<gene>
    <name evidence="10" type="ORF">ZIOFF_021421</name>
</gene>
<dbReference type="EC" id="2.7.7.6" evidence="7"/>
<feature type="domain" description="RNA polymerase N-terminal" evidence="9">
    <location>
        <begin position="269"/>
        <end position="568"/>
    </location>
</feature>
<dbReference type="InterPro" id="IPR045867">
    <property type="entry name" value="DNA-dir_RpoC_beta_prime"/>
</dbReference>
<feature type="compositionally biased region" description="Polar residues" evidence="8">
    <location>
        <begin position="1582"/>
        <end position="1604"/>
    </location>
</feature>
<dbReference type="Gene3D" id="2.40.40.20">
    <property type="match status" value="1"/>
</dbReference>
<dbReference type="GO" id="GO:0003899">
    <property type="term" value="F:DNA-directed RNA polymerase activity"/>
    <property type="evidence" value="ECO:0007669"/>
    <property type="project" value="UniProtKB-EC"/>
</dbReference>
<feature type="compositionally biased region" description="Polar residues" evidence="8">
    <location>
        <begin position="1690"/>
        <end position="1715"/>
    </location>
</feature>
<dbReference type="Pfam" id="PF11523">
    <property type="entry name" value="DUF3223"/>
    <property type="match status" value="1"/>
</dbReference>
<accession>A0A8J5HIU6</accession>
<evidence type="ECO:0000256" key="7">
    <source>
        <dbReference type="RuleBase" id="RU004279"/>
    </source>
</evidence>
<feature type="region of interest" description="Disordered" evidence="8">
    <location>
        <begin position="1534"/>
        <end position="1660"/>
    </location>
</feature>
<dbReference type="PANTHER" id="PTHR19376">
    <property type="entry name" value="DNA-DIRECTED RNA POLYMERASE"/>
    <property type="match status" value="1"/>
</dbReference>
<proteinExistence type="inferred from homology"/>
<comment type="function">
    <text evidence="7">DNA-dependent RNA polymerase catalyzes the transcription of DNA into RNA using the four ribonucleoside triphosphates as substrates.</text>
</comment>
<dbReference type="GO" id="GO:0006351">
    <property type="term" value="P:DNA-templated transcription"/>
    <property type="evidence" value="ECO:0007669"/>
    <property type="project" value="InterPro"/>
</dbReference>
<reference evidence="10 11" key="1">
    <citation type="submission" date="2020-08" db="EMBL/GenBank/DDBJ databases">
        <title>Plant Genome Project.</title>
        <authorList>
            <person name="Zhang R.-G."/>
        </authorList>
    </citation>
    <scope>NUCLEOTIDE SEQUENCE [LARGE SCALE GENOMIC DNA]</scope>
    <source>
        <tissue evidence="10">Rhizome</tissue>
    </source>
</reference>
<evidence type="ECO:0000256" key="5">
    <source>
        <dbReference type="ARBA" id="ARBA00023163"/>
    </source>
</evidence>
<feature type="compositionally biased region" description="Polar residues" evidence="8">
    <location>
        <begin position="1648"/>
        <end position="1660"/>
    </location>
</feature>
<dbReference type="EMBL" id="JACMSC010000006">
    <property type="protein sequence ID" value="KAG6518020.1"/>
    <property type="molecule type" value="Genomic_DNA"/>
</dbReference>
<name>A0A8J5HIU6_ZINOF</name>
<keyword evidence="5 7" id="KW-0804">Transcription</keyword>
<evidence type="ECO:0000256" key="8">
    <source>
        <dbReference type="SAM" id="MobiDB-lite"/>
    </source>
</evidence>
<dbReference type="Gene3D" id="1.10.274.100">
    <property type="entry name" value="RNA polymerase Rpb1, domain 3"/>
    <property type="match status" value="1"/>
</dbReference>
<feature type="region of interest" description="Disordered" evidence="8">
    <location>
        <begin position="1685"/>
        <end position="1759"/>
    </location>
</feature>
<dbReference type="SMART" id="SM00663">
    <property type="entry name" value="RPOLA_N"/>
    <property type="match status" value="1"/>
</dbReference>
<dbReference type="InterPro" id="IPR044893">
    <property type="entry name" value="RNA_pol_Rpb1_clamp_domain"/>
</dbReference>
<keyword evidence="1 7" id="KW-0240">DNA-directed RNA polymerase</keyword>
<evidence type="ECO:0000313" key="11">
    <source>
        <dbReference type="Proteomes" id="UP000734854"/>
    </source>
</evidence>
<evidence type="ECO:0000256" key="6">
    <source>
        <dbReference type="ARBA" id="ARBA00048552"/>
    </source>
</evidence>
<sequence>MKKAKREKFVVTAGSKKTKREKSVAIGSKKTKWEKTSRIAEEKRKSVEKPQFAGISIIRVSSYGDLMTYSINECPISHPSQLANPFLGLPLESGRCESCGTAEIGNCEGHFGHIELPVPIYHPSHVSELRDILSMICLKCLRVKKYASSQTLWFSHFFELHLHVFSHRKVRQGEVKGKISSISCFYCRDLPPISVKEGKTSDGAIFLQLTVSSRTKMRESFWNFLDRFGYHYGATFCRPLLPYEALNILKQIPEETKKALSGKGYSPQRGFIMQHLPVPPNCLCVPEINDGKCVMSSDISKSLLKKVLNKIELIKRSRSGSPNFESHEVESNDLQLSITQYIHLRGTTKAPHDIKSRFVQGSESSELPSKQWLEKIRTLFISKGSGFSSRCVITGDPYIGVDVIGLPSEIAKRITFEERVTEYNINHLQNIVDKRLCITYKDGSSTYAISLGSKGHTSLKVGQIINRQIIDGDIVFINRPPSTHKHSLQAFHVYVHEDHTVKINPLICAPLGADFDGDCIHIFYPQSLSAKAEVAELFSVEKQLLSSHSGNMNLQLVHDSLLALKLISNLSFIGKAVAQQLSMFESPVLPSPAVIKANNHGPCWTFLQILQNVLPSHLNSCGDNYTIYQSEFLKFDSSRDIVQSLLTDIPTSIYRSKGPKDVLNFFNYIQPLLMEVLFMEGFSVSLKDFYFQTAIIEEIRRSIQKNCFILGQLRSGYNELVHLQFEKYLKSLKSPIADFLFKFSALGSLIDAKNDSAIVKVVEQIGFLGLQLFDQGKYYSKALVDDCFTTFMNKHFFSELDCPSEAYGLVKSSFFHGLAPFEGLVHAISTREIIVRSSRGLTEPGTLFKNLMAILRDVIICYDGTIRNVCTGSIVQIKYLDDEVVDSLTTASPGEPVGVLAATAISNPAYKAVLDSSQSNNSSWELMKEILLCKTGYKNDVSDRRVILYLNDCYCRKRFCKEKAVYAVFNCLKKVCLKDWAREFYIEYRKQIDLPNKSETFSGLVGHVHLDKTQLKLFNQNIDEILGKCQDVLFKYTKKKGQLSQFIKRVVLSVCECCNYKQPHDGDLCHFPCLQFTFVDANTAQNDESLECAIHVMAKVICPILLDTIVKGDPRVFEAKIVWIEPDATSWAANSCKTLKGELGLEIVLEKAAVRENGDAWRMLMDACLPVMHLIDTSRSCPYGIQQNRELLGISCAFDQAVKRLSRSIRMVSKGVMKEHLLLVANSITCTGNLVGFNTGGYKALFRSFKVQVPFTAATLFTPMKCFETAAEKCQTDSLTSVVSSCSWGKKVAIGTGAPFQILWDKNQTAMHKDIGKGVYDFLEMLNPTLSGEATGACLADVDDIIEDQEMEVCLSPVANGHMTFEENHEVEYSFKKNLNQENRKIENSCRDFASDFGDKSGNWQGWESRQDSGKMAETNAWSSWDSQHMGQITVGSWENKDSQNCSDPSVELNAWGKGTEKNVASWETRSVKSSGGDIWNEKVTKNLEEKEGTSVWKNISWRPKGNSNEDAFSLPGTLDSESSKEPWVVGARDNTGNSWKNGPDAAKLPKATTWGSSETEFDKDLNSVQNGKSYNGRDKSWNSNATVDFNNQQSGNSTRNLENPWTCKPTDDSNNQWNNNPWSSNATRDCNNHQSSNLTKEMEKPWTDNNQSNNNSTWDSIANQDFEKQQSGDLTRDMENPWICKPIEDSNSQRNDNGSSTLNNFDSGNQTWNSGGWGSATAAGRRNQKKYGGKPPGTPDSRKVWNPNRPSISRRPLESLSTEEEKVLAEVEPIMQIIKRILRDSSDGDRLSDDDQKFILENVFSYHPDKQSKVADQLDYIMVDKHGTYQDSRCFFAVSRDGTKADFSYIKCMGNFVKRTFSEHGESFCQKYFKRRRVEPAEDNSQQLP</sequence>
<organism evidence="10 11">
    <name type="scientific">Zingiber officinale</name>
    <name type="common">Ginger</name>
    <name type="synonym">Amomum zingiber</name>
    <dbReference type="NCBI Taxonomy" id="94328"/>
    <lineage>
        <taxon>Eukaryota</taxon>
        <taxon>Viridiplantae</taxon>
        <taxon>Streptophyta</taxon>
        <taxon>Embryophyta</taxon>
        <taxon>Tracheophyta</taxon>
        <taxon>Spermatophyta</taxon>
        <taxon>Magnoliopsida</taxon>
        <taxon>Liliopsida</taxon>
        <taxon>Zingiberales</taxon>
        <taxon>Zingiberaceae</taxon>
        <taxon>Zingiber</taxon>
    </lineage>
</organism>
<dbReference type="InterPro" id="IPR000722">
    <property type="entry name" value="RNA_pol_asu"/>
</dbReference>
<keyword evidence="2 7" id="KW-0808">Transferase</keyword>
<dbReference type="Gene3D" id="3.10.450.40">
    <property type="match status" value="1"/>
</dbReference>
<dbReference type="Proteomes" id="UP000734854">
    <property type="component" value="Unassembled WGS sequence"/>
</dbReference>
<feature type="compositionally biased region" description="Low complexity" evidence="8">
    <location>
        <begin position="1614"/>
        <end position="1626"/>
    </location>
</feature>
<dbReference type="InterPro" id="IPR006592">
    <property type="entry name" value="RNA_pol_N"/>
</dbReference>
<evidence type="ECO:0000256" key="2">
    <source>
        <dbReference type="ARBA" id="ARBA00022679"/>
    </source>
</evidence>
<evidence type="ECO:0000256" key="3">
    <source>
        <dbReference type="ARBA" id="ARBA00022695"/>
    </source>
</evidence>
<keyword evidence="3 7" id="KW-0548">Nucleotidyltransferase</keyword>
<evidence type="ECO:0000256" key="4">
    <source>
        <dbReference type="ARBA" id="ARBA00022833"/>
    </source>
</evidence>
<dbReference type="Gene3D" id="3.30.1490.180">
    <property type="entry name" value="RNA polymerase ii"/>
    <property type="match status" value="1"/>
</dbReference>
<dbReference type="InterPro" id="IPR007080">
    <property type="entry name" value="RNA_pol_Rpb1_1"/>
</dbReference>
<keyword evidence="4" id="KW-0862">Zinc</keyword>
<dbReference type="Pfam" id="PF04997">
    <property type="entry name" value="RNA_pol_Rpb1_1"/>
    <property type="match status" value="1"/>
</dbReference>
<evidence type="ECO:0000313" key="10">
    <source>
        <dbReference type="EMBL" id="KAG6518020.1"/>
    </source>
</evidence>
<dbReference type="Pfam" id="PF04983">
    <property type="entry name" value="RNA_pol_Rpb1_3"/>
    <property type="match status" value="1"/>
</dbReference>
<keyword evidence="11" id="KW-1185">Reference proteome</keyword>
<comment type="similarity">
    <text evidence="7">Belongs to the RNA polymerase beta' chain family.</text>
</comment>
<dbReference type="SUPFAM" id="SSF64484">
    <property type="entry name" value="beta and beta-prime subunits of DNA dependent RNA-polymerase"/>
    <property type="match status" value="1"/>
</dbReference>
<dbReference type="Pfam" id="PF00623">
    <property type="entry name" value="RNA_pol_Rpb1_2"/>
    <property type="match status" value="1"/>
</dbReference>
<feature type="compositionally biased region" description="Polar residues" evidence="8">
    <location>
        <begin position="1627"/>
        <end position="1640"/>
    </location>
</feature>
<dbReference type="Gene3D" id="4.10.860.120">
    <property type="entry name" value="RNA polymerase II, clamp domain"/>
    <property type="match status" value="1"/>
</dbReference>
<dbReference type="InterPro" id="IPR007066">
    <property type="entry name" value="RNA_pol_Rpb1_3"/>
</dbReference>
<evidence type="ECO:0000259" key="9">
    <source>
        <dbReference type="SMART" id="SM00663"/>
    </source>
</evidence>
<dbReference type="InterPro" id="IPR007081">
    <property type="entry name" value="RNA_pol_Rpb1_5"/>
</dbReference>
<comment type="catalytic activity">
    <reaction evidence="6 7">
        <text>RNA(n) + a ribonucleoside 5'-triphosphate = RNA(n+1) + diphosphate</text>
        <dbReference type="Rhea" id="RHEA:21248"/>
        <dbReference type="Rhea" id="RHEA-COMP:14527"/>
        <dbReference type="Rhea" id="RHEA-COMP:17342"/>
        <dbReference type="ChEBI" id="CHEBI:33019"/>
        <dbReference type="ChEBI" id="CHEBI:61557"/>
        <dbReference type="ChEBI" id="CHEBI:140395"/>
        <dbReference type="EC" id="2.7.7.6"/>
    </reaction>
</comment>
<dbReference type="GO" id="GO:0000428">
    <property type="term" value="C:DNA-directed RNA polymerase complex"/>
    <property type="evidence" value="ECO:0007669"/>
    <property type="project" value="UniProtKB-KW"/>
</dbReference>
<dbReference type="Pfam" id="PF04998">
    <property type="entry name" value="RNA_pol_Rpb1_5"/>
    <property type="match status" value="1"/>
</dbReference>
<dbReference type="GO" id="GO:0003677">
    <property type="term" value="F:DNA binding"/>
    <property type="evidence" value="ECO:0007669"/>
    <property type="project" value="InterPro"/>
</dbReference>